<proteinExistence type="predicted"/>
<dbReference type="EMBL" id="JARIHO010000009">
    <property type="protein sequence ID" value="KAJ7355162.1"/>
    <property type="molecule type" value="Genomic_DNA"/>
</dbReference>
<organism evidence="1 2">
    <name type="scientific">Mycena albidolilacea</name>
    <dbReference type="NCBI Taxonomy" id="1033008"/>
    <lineage>
        <taxon>Eukaryota</taxon>
        <taxon>Fungi</taxon>
        <taxon>Dikarya</taxon>
        <taxon>Basidiomycota</taxon>
        <taxon>Agaricomycotina</taxon>
        <taxon>Agaricomycetes</taxon>
        <taxon>Agaricomycetidae</taxon>
        <taxon>Agaricales</taxon>
        <taxon>Marasmiineae</taxon>
        <taxon>Mycenaceae</taxon>
        <taxon>Mycena</taxon>
    </lineage>
</organism>
<evidence type="ECO:0000313" key="1">
    <source>
        <dbReference type="EMBL" id="KAJ7355162.1"/>
    </source>
</evidence>
<name>A0AAD7ADN0_9AGAR</name>
<gene>
    <name evidence="1" type="ORF">DFH08DRAFT_803206</name>
</gene>
<reference evidence="1" key="1">
    <citation type="submission" date="2023-03" db="EMBL/GenBank/DDBJ databases">
        <title>Massive genome expansion in bonnet fungi (Mycena s.s.) driven by repeated elements and novel gene families across ecological guilds.</title>
        <authorList>
            <consortium name="Lawrence Berkeley National Laboratory"/>
            <person name="Harder C.B."/>
            <person name="Miyauchi S."/>
            <person name="Viragh M."/>
            <person name="Kuo A."/>
            <person name="Thoen E."/>
            <person name="Andreopoulos B."/>
            <person name="Lu D."/>
            <person name="Skrede I."/>
            <person name="Drula E."/>
            <person name="Henrissat B."/>
            <person name="Morin E."/>
            <person name="Kohler A."/>
            <person name="Barry K."/>
            <person name="LaButti K."/>
            <person name="Morin E."/>
            <person name="Salamov A."/>
            <person name="Lipzen A."/>
            <person name="Mereny Z."/>
            <person name="Hegedus B."/>
            <person name="Baldrian P."/>
            <person name="Stursova M."/>
            <person name="Weitz H."/>
            <person name="Taylor A."/>
            <person name="Grigoriev I.V."/>
            <person name="Nagy L.G."/>
            <person name="Martin F."/>
            <person name="Kauserud H."/>
        </authorList>
    </citation>
    <scope>NUCLEOTIDE SEQUENCE</scope>
    <source>
        <strain evidence="1">CBHHK002</strain>
    </source>
</reference>
<dbReference type="Proteomes" id="UP001218218">
    <property type="component" value="Unassembled WGS sequence"/>
</dbReference>
<comment type="caution">
    <text evidence="1">The sequence shown here is derived from an EMBL/GenBank/DDBJ whole genome shotgun (WGS) entry which is preliminary data.</text>
</comment>
<evidence type="ECO:0000313" key="2">
    <source>
        <dbReference type="Proteomes" id="UP001218218"/>
    </source>
</evidence>
<protein>
    <submittedName>
        <fullName evidence="1">Uncharacterized protein</fullName>
    </submittedName>
</protein>
<sequence length="681" mass="74496">MCFSQLRNPTHTTTLDCNAISARSIISAYVDLTSELRGTYGFVHASHQLPSIIVPPAYHSLGEPLSPFPGLVDLHPDTSSLGRPCGLACPALPRYSEGMAGIRQWRWGGLGTNMGLVDETLGVMSRTDIRGTNIHVNTDAPPFAGADQVLIMCLKRGLASDQRTKGKLLQAILNSDGIHLVVSTYTRFGVPFIVLLTVAATYAVAVNPSLQRTCIRMVPTEVLGEILQFACGDYFDPEQPFAHDDARFKHFIANRTAFVYVAAAWRDAAYGVRDIARLLELKSSFPLLTALTIANIEPCVDRVGRAIQQPSDSILSGYRLSHLRLVGFGFSLAASGVFARVCVLVLSDLRSDVAPTVPELYAFLLCATCLQALSIDRVECGVVCAENATITLEHLELLHFFCGANDALRALLLLLRAPRLTTFDVDAFPRRALVTQMPSLSDSVCQTLISHLNISSHALCNTVFCADYEFASIRKEKMAIPKTARSLATLAAPLRPVEFLVFGEVSGWHTGEVVLRKPEFSRRTACTRELNVKWEQQMMVLASALQCVSDSVECNTYGPDTVHLTASVDLDARMGVVCANALMTTSNTEDGDYILELFATDVELGTAFNVWYPIYTRVIQYANLYSLILATGPIFRFPPCRHTVPRMPITFATFAKGHLLRSMMQGGTGALLLDVCTMDAI</sequence>
<accession>A0AAD7ADN0</accession>
<keyword evidence="2" id="KW-1185">Reference proteome</keyword>
<dbReference type="AlphaFoldDB" id="A0AAD7ADN0"/>